<name>A0ABU4GI59_9CLOT</name>
<dbReference type="Pfam" id="PF04422">
    <property type="entry name" value="FrhB_FdhB_N"/>
    <property type="match status" value="1"/>
</dbReference>
<reference evidence="3 4" key="1">
    <citation type="submission" date="2023-10" db="EMBL/GenBank/DDBJ databases">
        <title>A novel Glycoside Hydrolase 43-Like Enzyme from Clostrdium boliviensis is an Endo-xylanase, and a Candidate for Xylooligosaccharides Production from Different Xylan Substrates.</title>
        <authorList>
            <person name="Alvarez M.T."/>
            <person name="Rocabado-Villegas L.R."/>
            <person name="Salas-Veizaga D.M."/>
            <person name="Linares-Pasten J.A."/>
            <person name="Gudmundsdottir E.E."/>
            <person name="Hreggvidsson G.O."/>
            <person name="Adlercreutz P."/>
            <person name="Nordberg Karlsson E."/>
        </authorList>
    </citation>
    <scope>NUCLEOTIDE SEQUENCE [LARGE SCALE GENOMIC DNA]</scope>
    <source>
        <strain evidence="3 4">E-1</strain>
    </source>
</reference>
<dbReference type="InterPro" id="IPR045220">
    <property type="entry name" value="FRHB/FDHB/HCAR-like"/>
</dbReference>
<dbReference type="EMBL" id="JAWONS010000109">
    <property type="protein sequence ID" value="MDW2797298.1"/>
    <property type="molecule type" value="Genomic_DNA"/>
</dbReference>
<dbReference type="PANTHER" id="PTHR31332:SF0">
    <property type="entry name" value="7-HYDROXYMETHYL CHLOROPHYLL A REDUCTASE, CHLOROPLASTIC"/>
    <property type="match status" value="1"/>
</dbReference>
<dbReference type="RefSeq" id="WP_318063550.1">
    <property type="nucleotide sequence ID" value="NZ_JAWONS010000109.1"/>
</dbReference>
<evidence type="ECO:0000259" key="1">
    <source>
        <dbReference type="Pfam" id="PF04422"/>
    </source>
</evidence>
<dbReference type="Proteomes" id="UP001276854">
    <property type="component" value="Unassembled WGS sequence"/>
</dbReference>
<gene>
    <name evidence="3" type="ORF">RZO55_06875</name>
</gene>
<accession>A0ABU4GI59</accession>
<feature type="domain" description="Coenzyme F420 hydrogenase/dehydrogenase beta subunit C-terminal" evidence="2">
    <location>
        <begin position="166"/>
        <end position="331"/>
    </location>
</feature>
<dbReference type="InterPro" id="IPR007525">
    <property type="entry name" value="FrhB_FdhB_C"/>
</dbReference>
<dbReference type="PANTHER" id="PTHR31332">
    <property type="entry name" value="7-HYDROXYMETHYL CHLOROPHYLL A REDUCTASE, CHLOROPLASTIC"/>
    <property type="match status" value="1"/>
</dbReference>
<protein>
    <submittedName>
        <fullName evidence="3">Coenzyme F420 hydrogenase/dehydrogenase, beta subunit C-terminal domain</fullName>
    </submittedName>
</protein>
<sequence length="403" mass="45502">MIRQENTVYTGSNEMYREFCSGCGLCISQKKAHWEKDKKGFSYAVGNDKDFHTFCDKVCPASGVQCRELEKGSVWGRSTGVYLSHSTDERIWFEASSGGVLTSLCLFLLDNKMVDGIIQTKMDPDNPIGTKTFLSRTREELLVCCGSRYSASAPLTDINNYLNGDETYAFAGKPCDVTALRNFAKTDKRVSDRIKYMFSFFCAGAPSEQANIQLLNKMGCGKDGCVYLRYRGDGWPGYATAINRYGVTFQLDYRSAWRDTLGRDIRKMCRFCLDGIGEMADISCGDAWYLGEDNKPLFTEAAGRNVVFCRTQSGKDLFLMASKAGYLTKSDYPQFEKELPLYQSYQYERRTTMGTTILALKAMGRRYPGYSAELLKSYGKRVGLKHKISRFKGTIERIAKKKL</sequence>
<dbReference type="Pfam" id="PF04432">
    <property type="entry name" value="FrhB_FdhB_C"/>
    <property type="match status" value="1"/>
</dbReference>
<dbReference type="InterPro" id="IPR007516">
    <property type="entry name" value="Co_F420_Hydgase/DH_bsu_N"/>
</dbReference>
<feature type="domain" description="Coenzyme F420 hydrogenase/dehydrogenase beta subunit N-terminal" evidence="1">
    <location>
        <begin position="82"/>
        <end position="155"/>
    </location>
</feature>
<evidence type="ECO:0000313" key="3">
    <source>
        <dbReference type="EMBL" id="MDW2797298.1"/>
    </source>
</evidence>
<proteinExistence type="predicted"/>
<evidence type="ECO:0000313" key="4">
    <source>
        <dbReference type="Proteomes" id="UP001276854"/>
    </source>
</evidence>
<comment type="caution">
    <text evidence="3">The sequence shown here is derived from an EMBL/GenBank/DDBJ whole genome shotgun (WGS) entry which is preliminary data.</text>
</comment>
<organism evidence="3 4">
    <name type="scientific">Clostridium boliviensis</name>
    <dbReference type="NCBI Taxonomy" id="318465"/>
    <lineage>
        <taxon>Bacteria</taxon>
        <taxon>Bacillati</taxon>
        <taxon>Bacillota</taxon>
        <taxon>Clostridia</taxon>
        <taxon>Eubacteriales</taxon>
        <taxon>Clostridiaceae</taxon>
        <taxon>Clostridium</taxon>
    </lineage>
</organism>
<evidence type="ECO:0000259" key="2">
    <source>
        <dbReference type="Pfam" id="PF04432"/>
    </source>
</evidence>
<keyword evidence="4" id="KW-1185">Reference proteome</keyword>